<feature type="binding site" evidence="6">
    <location>
        <position position="252"/>
    </location>
    <ligand>
        <name>NAD(+)</name>
        <dbReference type="ChEBI" id="CHEBI:57540"/>
    </ligand>
</feature>
<keyword evidence="11" id="KW-1185">Reference proteome</keyword>
<keyword evidence="3 4" id="KW-0560">Oxidoreductase</keyword>
<comment type="caution">
    <text evidence="10">The sequence shown here is derived from an EMBL/GenBank/DDBJ whole genome shotgun (WGS) entry which is preliminary data.</text>
</comment>
<dbReference type="SUPFAM" id="SSF51735">
    <property type="entry name" value="NAD(P)-binding Rossmann-fold domains"/>
    <property type="match status" value="1"/>
</dbReference>
<dbReference type="GO" id="GO:0006538">
    <property type="term" value="P:L-glutamate catabolic process"/>
    <property type="evidence" value="ECO:0007669"/>
    <property type="project" value="TreeGrafter"/>
</dbReference>
<dbReference type="InterPro" id="IPR006095">
    <property type="entry name" value="Glu/Leu/Phe/Val/Trp_DH"/>
</dbReference>
<dbReference type="GO" id="GO:0000166">
    <property type="term" value="F:nucleotide binding"/>
    <property type="evidence" value="ECO:0007669"/>
    <property type="project" value="UniProtKB-KW"/>
</dbReference>
<evidence type="ECO:0000256" key="3">
    <source>
        <dbReference type="ARBA" id="ARBA00023002"/>
    </source>
</evidence>
<gene>
    <name evidence="10" type="ORF">A7K91_09080</name>
</gene>
<dbReference type="Gene3D" id="3.40.50.720">
    <property type="entry name" value="NAD(P)-binding Rossmann-like Domain"/>
    <property type="match status" value="1"/>
</dbReference>
<evidence type="ECO:0000256" key="1">
    <source>
        <dbReference type="ARBA" id="ARBA00006382"/>
    </source>
</evidence>
<dbReference type="PANTHER" id="PTHR11606">
    <property type="entry name" value="GLUTAMATE DEHYDROGENASE"/>
    <property type="match status" value="1"/>
</dbReference>
<dbReference type="PRINTS" id="PR00082">
    <property type="entry name" value="GLFDHDRGNASE"/>
</dbReference>
<dbReference type="Pfam" id="PF02812">
    <property type="entry name" value="ELFV_dehydrog_N"/>
    <property type="match status" value="1"/>
</dbReference>
<proteinExistence type="inferred from homology"/>
<dbReference type="InterPro" id="IPR006096">
    <property type="entry name" value="Glu/Leu/Phe/Val/Trp_DH_C"/>
</dbReference>
<feature type="site" description="Important for catalysis" evidence="7">
    <location>
        <position position="156"/>
    </location>
</feature>
<dbReference type="PIRSF" id="PIRSF000185">
    <property type="entry name" value="Glu_DH"/>
    <property type="match status" value="1"/>
</dbReference>
<evidence type="ECO:0000256" key="5">
    <source>
        <dbReference type="PIRSR" id="PIRSR000185-1"/>
    </source>
</evidence>
<dbReference type="GO" id="GO:0004352">
    <property type="term" value="F:glutamate dehydrogenase (NAD+) activity"/>
    <property type="evidence" value="ECO:0007669"/>
    <property type="project" value="TreeGrafter"/>
</dbReference>
<organism evidence="10 11">
    <name type="scientific">Paenibacillus oryzae</name>
    <dbReference type="NCBI Taxonomy" id="1844972"/>
    <lineage>
        <taxon>Bacteria</taxon>
        <taxon>Bacillati</taxon>
        <taxon>Bacillota</taxon>
        <taxon>Bacilli</taxon>
        <taxon>Bacillales</taxon>
        <taxon>Paenibacillaceae</taxon>
        <taxon>Paenibacillus</taxon>
    </lineage>
</organism>
<dbReference type="PANTHER" id="PTHR11606:SF13">
    <property type="entry name" value="GLUTAMATE DEHYDROGENASE 1, MITOCHONDRIAL"/>
    <property type="match status" value="1"/>
</dbReference>
<evidence type="ECO:0000313" key="11">
    <source>
        <dbReference type="Proteomes" id="UP000092024"/>
    </source>
</evidence>
<evidence type="ECO:0000256" key="8">
    <source>
        <dbReference type="RuleBase" id="RU004417"/>
    </source>
</evidence>
<dbReference type="InterPro" id="IPR006097">
    <property type="entry name" value="Glu/Leu/Phe/Val/Trp_DH_dimer"/>
</dbReference>
<feature type="binding site" evidence="6">
    <location>
        <position position="104"/>
    </location>
    <ligand>
        <name>substrate</name>
    </ligand>
</feature>
<dbReference type="CDD" id="cd01076">
    <property type="entry name" value="NAD_bind_1_Glu_DH"/>
    <property type="match status" value="1"/>
</dbReference>
<dbReference type="PROSITE" id="PS00074">
    <property type="entry name" value="GLFV_DEHYDROGENASE"/>
    <property type="match status" value="1"/>
</dbReference>
<sequence>MERHTGAIVQQSLEALLGNSTFLPHLQGQRREQAFQSLTAILSTPNKVHKAFLRIPLDSGNVVRIPAFRIQHNDALGPYKGGIRFHETVNEDEVTNLAALMTLKNALHEVPFGGGKGGVAITPRDFSERELYLICKKYVQYFSDVLGPDKDIPAPDMGTGDREMDWMMAEFKSIHPGQPYLGSFTGKSLISGGSLGRREATGKGVYFTLRYLLHDFLKEHSGWLSASSSPFAQTALALGDKPLTIAVQGFGNVGSIAALEAYKCSMLRNKIVAVSDRNVTLYNEEGLDIPSLLAYASGNSGDLPSNEEQLAESGIKAELKDRSAVLLLNVDVLVLAALEGQIHDSNVDDVKASIIVEGANAPITGNADEKLAAKGTIVIPDILANAGGVIVSYFEWLQGRETQFYSEEQIFKLLYDKMQHTMKGILPAYFGESQTLRQNCYIHAVMKLSSVLFRQGKLY</sequence>
<dbReference type="Pfam" id="PF00208">
    <property type="entry name" value="ELFV_dehydrog"/>
    <property type="match status" value="1"/>
</dbReference>
<comment type="similarity">
    <text evidence="1 4 8">Belongs to the Glu/Leu/Phe/Val dehydrogenases family.</text>
</comment>
<evidence type="ECO:0000256" key="2">
    <source>
        <dbReference type="ARBA" id="ARBA00012896"/>
    </source>
</evidence>
<feature type="binding site" evidence="6">
    <location>
        <position position="392"/>
    </location>
    <ligand>
        <name>substrate</name>
    </ligand>
</feature>
<dbReference type="STRING" id="1844972.A7K91_09080"/>
<reference evidence="10 11" key="1">
    <citation type="submission" date="2016-05" db="EMBL/GenBank/DDBJ databases">
        <title>Paenibacillus oryzae. sp. nov., isolated from the rice root.</title>
        <authorList>
            <person name="Zhang J."/>
            <person name="Zhang X."/>
        </authorList>
    </citation>
    <scope>NUCLEOTIDE SEQUENCE [LARGE SCALE GENOMIC DNA]</scope>
    <source>
        <strain evidence="10 11">1DrF-4</strain>
    </source>
</reference>
<feature type="active site" description="Proton donor" evidence="5">
    <location>
        <position position="116"/>
    </location>
</feature>
<feature type="domain" description="Glutamate/phenylalanine/leucine/valine/L-tryptophan dehydrogenase C-terminal" evidence="9">
    <location>
        <begin position="228"/>
        <end position="456"/>
    </location>
</feature>
<accession>A0A1A5YB99</accession>
<dbReference type="Gene3D" id="3.40.50.10860">
    <property type="entry name" value="Leucine Dehydrogenase, chain A, domain 1"/>
    <property type="match status" value="1"/>
</dbReference>
<name>A0A1A5YB99_9BACL</name>
<evidence type="ECO:0000256" key="4">
    <source>
        <dbReference type="PIRNR" id="PIRNR000185"/>
    </source>
</evidence>
<dbReference type="InterPro" id="IPR036291">
    <property type="entry name" value="NAD(P)-bd_dom_sf"/>
</dbReference>
<dbReference type="Proteomes" id="UP000092024">
    <property type="component" value="Unassembled WGS sequence"/>
</dbReference>
<dbReference type="RefSeq" id="WP_068686756.1">
    <property type="nucleotide sequence ID" value="NZ_LYPA01000076.1"/>
</dbReference>
<dbReference type="EMBL" id="LYPA01000076">
    <property type="protein sequence ID" value="OBR62874.1"/>
    <property type="molecule type" value="Genomic_DNA"/>
</dbReference>
<feature type="binding site" evidence="6">
    <location>
        <position position="201"/>
    </location>
    <ligand>
        <name>NAD(+)</name>
        <dbReference type="ChEBI" id="CHEBI:57540"/>
    </ligand>
</feature>
<dbReference type="InterPro" id="IPR046346">
    <property type="entry name" value="Aminoacid_DH-like_N_sf"/>
</dbReference>
<feature type="binding site" evidence="6">
    <location>
        <position position="80"/>
    </location>
    <ligand>
        <name>substrate</name>
    </ligand>
</feature>
<dbReference type="AlphaFoldDB" id="A0A1A5YB99"/>
<evidence type="ECO:0000256" key="7">
    <source>
        <dbReference type="PIRSR" id="PIRSR000185-3"/>
    </source>
</evidence>
<dbReference type="InterPro" id="IPR033524">
    <property type="entry name" value="Glu/Leu/Phe/Val_DH_AS"/>
</dbReference>
<keyword evidence="6" id="KW-0547">Nucleotide-binding</keyword>
<evidence type="ECO:0000256" key="6">
    <source>
        <dbReference type="PIRSR" id="PIRSR000185-2"/>
    </source>
</evidence>
<keyword evidence="6" id="KW-0520">NAD</keyword>
<evidence type="ECO:0000259" key="9">
    <source>
        <dbReference type="SMART" id="SM00839"/>
    </source>
</evidence>
<dbReference type="OrthoDB" id="9803297at2"/>
<dbReference type="InterPro" id="IPR014362">
    <property type="entry name" value="Glu_DH"/>
</dbReference>
<dbReference type="SMART" id="SM00839">
    <property type="entry name" value="ELFV_dehydrog"/>
    <property type="match status" value="1"/>
</dbReference>
<dbReference type="SUPFAM" id="SSF53223">
    <property type="entry name" value="Aminoacid dehydrogenase-like, N-terminal domain"/>
    <property type="match status" value="1"/>
</dbReference>
<protein>
    <recommendedName>
        <fullName evidence="2 4">Glutamate dehydrogenase</fullName>
    </recommendedName>
</protein>
<evidence type="ECO:0000313" key="10">
    <source>
        <dbReference type="EMBL" id="OBR62874.1"/>
    </source>
</evidence>
<dbReference type="InterPro" id="IPR033922">
    <property type="entry name" value="NAD_bind_Glu_DH"/>
</dbReference>